<sequence>MGEAANSTLQRTESSTPSSFDSRYWYKIKNAARPSMSLDVINDGTQQHDGKIQLAADGDFSGQYWQLSPSRTDPGTWNLCTMWLGRDRVLDVYGDDKTTPHLTAAGNYSGQQWRIDRYADGTFRLTNLYSEGLVLAANGSENGVRLRDARGEPAERWILQLERPIRENGFGVLVNGTS</sequence>
<dbReference type="PROSITE" id="PS50231">
    <property type="entry name" value="RICIN_B_LECTIN"/>
    <property type="match status" value="1"/>
</dbReference>
<comment type="caution">
    <text evidence="2">The sequence shown here is derived from an EMBL/GenBank/DDBJ whole genome shotgun (WGS) entry which is preliminary data.</text>
</comment>
<evidence type="ECO:0000313" key="3">
    <source>
        <dbReference type="Proteomes" id="UP001172673"/>
    </source>
</evidence>
<dbReference type="SUPFAM" id="SSF50370">
    <property type="entry name" value="Ricin B-like lectins"/>
    <property type="match status" value="1"/>
</dbReference>
<dbReference type="EMBL" id="JAPDRK010000020">
    <property type="protein sequence ID" value="KAJ9604051.1"/>
    <property type="molecule type" value="Genomic_DNA"/>
</dbReference>
<dbReference type="CDD" id="cd00161">
    <property type="entry name" value="beta-trefoil_Ricin-like"/>
    <property type="match status" value="1"/>
</dbReference>
<evidence type="ECO:0000259" key="1">
    <source>
        <dbReference type="Pfam" id="PF14200"/>
    </source>
</evidence>
<gene>
    <name evidence="2" type="ORF">H2200_011574</name>
</gene>
<proteinExistence type="predicted"/>
<protein>
    <recommendedName>
        <fullName evidence="1">Ricin B lectin domain-containing protein</fullName>
    </recommendedName>
</protein>
<dbReference type="AlphaFoldDB" id="A0AA38WZK2"/>
<dbReference type="InterPro" id="IPR000772">
    <property type="entry name" value="Ricin_B_lectin"/>
</dbReference>
<dbReference type="Pfam" id="PF14200">
    <property type="entry name" value="RicinB_lectin_2"/>
    <property type="match status" value="1"/>
</dbReference>
<dbReference type="Gene3D" id="2.80.10.50">
    <property type="match status" value="1"/>
</dbReference>
<accession>A0AA38WZK2</accession>
<keyword evidence="3" id="KW-1185">Reference proteome</keyword>
<dbReference type="Proteomes" id="UP001172673">
    <property type="component" value="Unassembled WGS sequence"/>
</dbReference>
<evidence type="ECO:0000313" key="2">
    <source>
        <dbReference type="EMBL" id="KAJ9604051.1"/>
    </source>
</evidence>
<reference evidence="2" key="1">
    <citation type="submission" date="2022-10" db="EMBL/GenBank/DDBJ databases">
        <title>Culturing micro-colonial fungi from biological soil crusts in the Mojave desert and describing Neophaeococcomyces mojavensis, and introducing the new genera and species Taxawa tesnikishii.</title>
        <authorList>
            <person name="Kurbessoian T."/>
            <person name="Stajich J.E."/>
        </authorList>
    </citation>
    <scope>NUCLEOTIDE SEQUENCE</scope>
    <source>
        <strain evidence="2">TK_41</strain>
    </source>
</reference>
<organism evidence="2 3">
    <name type="scientific">Cladophialophora chaetospira</name>
    <dbReference type="NCBI Taxonomy" id="386627"/>
    <lineage>
        <taxon>Eukaryota</taxon>
        <taxon>Fungi</taxon>
        <taxon>Dikarya</taxon>
        <taxon>Ascomycota</taxon>
        <taxon>Pezizomycotina</taxon>
        <taxon>Eurotiomycetes</taxon>
        <taxon>Chaetothyriomycetidae</taxon>
        <taxon>Chaetothyriales</taxon>
        <taxon>Herpotrichiellaceae</taxon>
        <taxon>Cladophialophora</taxon>
    </lineage>
</organism>
<dbReference type="InterPro" id="IPR035992">
    <property type="entry name" value="Ricin_B-like_lectins"/>
</dbReference>
<feature type="domain" description="Ricin B lectin" evidence="1">
    <location>
        <begin position="63"/>
        <end position="145"/>
    </location>
</feature>
<name>A0AA38WZK2_9EURO</name>